<dbReference type="PANTHER" id="PTHR12856">
    <property type="entry name" value="TRANSCRIPTION INITIATION FACTOR IIH-RELATED"/>
    <property type="match status" value="1"/>
</dbReference>
<keyword evidence="9" id="KW-1185">Reference proteome</keyword>
<evidence type="ECO:0000256" key="1">
    <source>
        <dbReference type="ARBA" id="ARBA00004123"/>
    </source>
</evidence>
<proteinExistence type="inferred from homology"/>
<dbReference type="InterPro" id="IPR011993">
    <property type="entry name" value="PH-like_dom_sf"/>
</dbReference>
<dbReference type="Pfam" id="PF03909">
    <property type="entry name" value="BSD"/>
    <property type="match status" value="1"/>
</dbReference>
<dbReference type="InterPro" id="IPR035925">
    <property type="entry name" value="BSD_dom_sf"/>
</dbReference>
<dbReference type="InterPro" id="IPR013876">
    <property type="entry name" value="TFIIH_BTF_p62_N"/>
</dbReference>
<reference evidence="8" key="1">
    <citation type="submission" date="2021-09" db="EMBL/GenBank/DDBJ databases">
        <authorList>
            <consortium name="AG Swart"/>
            <person name="Singh M."/>
            <person name="Singh A."/>
            <person name="Seah K."/>
            <person name="Emmerich C."/>
        </authorList>
    </citation>
    <scope>NUCLEOTIDE SEQUENCE</scope>
    <source>
        <strain evidence="8">ATCC30299</strain>
    </source>
</reference>
<keyword evidence="5" id="KW-0804">Transcription</keyword>
<gene>
    <name evidence="8" type="ORF">BSTOLATCC_MIC50165</name>
</gene>
<dbReference type="Gene3D" id="2.30.29.30">
    <property type="entry name" value="Pleckstrin-homology domain (PH domain)/Phosphotyrosine-binding domain (PTB)"/>
    <property type="match status" value="1"/>
</dbReference>
<evidence type="ECO:0000256" key="4">
    <source>
        <dbReference type="ARBA" id="ARBA00023015"/>
    </source>
</evidence>
<keyword evidence="3" id="KW-0677">Repeat</keyword>
<comment type="caution">
    <text evidence="8">The sequence shown here is derived from an EMBL/GenBank/DDBJ whole genome shotgun (WGS) entry which is preliminary data.</text>
</comment>
<dbReference type="SUPFAM" id="SSF140383">
    <property type="entry name" value="BSD domain-like"/>
    <property type="match status" value="1"/>
</dbReference>
<dbReference type="Gene3D" id="6.10.140.1200">
    <property type="match status" value="1"/>
</dbReference>
<organism evidence="8 9">
    <name type="scientific">Blepharisma stoltei</name>
    <dbReference type="NCBI Taxonomy" id="1481888"/>
    <lineage>
        <taxon>Eukaryota</taxon>
        <taxon>Sar</taxon>
        <taxon>Alveolata</taxon>
        <taxon>Ciliophora</taxon>
        <taxon>Postciliodesmatophora</taxon>
        <taxon>Heterotrichea</taxon>
        <taxon>Heterotrichida</taxon>
        <taxon>Blepharismidae</taxon>
        <taxon>Blepharisma</taxon>
    </lineage>
</organism>
<accession>A0AAU9JY61</accession>
<keyword evidence="4" id="KW-0805">Transcription regulation</keyword>
<dbReference type="GO" id="GO:0000439">
    <property type="term" value="C:transcription factor TFIIH core complex"/>
    <property type="evidence" value="ECO:0007669"/>
    <property type="project" value="InterPro"/>
</dbReference>
<dbReference type="SUPFAM" id="SSF50729">
    <property type="entry name" value="PH domain-like"/>
    <property type="match status" value="1"/>
</dbReference>
<dbReference type="PROSITE" id="PS50858">
    <property type="entry name" value="BSD"/>
    <property type="match status" value="1"/>
</dbReference>
<evidence type="ECO:0000256" key="5">
    <source>
        <dbReference type="ARBA" id="ARBA00023163"/>
    </source>
</evidence>
<name>A0AAU9JY61_9CILI</name>
<dbReference type="Proteomes" id="UP001162131">
    <property type="component" value="Unassembled WGS sequence"/>
</dbReference>
<evidence type="ECO:0000313" key="9">
    <source>
        <dbReference type="Proteomes" id="UP001162131"/>
    </source>
</evidence>
<evidence type="ECO:0000313" key="8">
    <source>
        <dbReference type="EMBL" id="CAG9330055.1"/>
    </source>
</evidence>
<evidence type="ECO:0000256" key="2">
    <source>
        <dbReference type="ARBA" id="ARBA00009448"/>
    </source>
</evidence>
<dbReference type="AlphaFoldDB" id="A0AAU9JY61"/>
<dbReference type="EMBL" id="CAJZBQ010000050">
    <property type="protein sequence ID" value="CAG9330055.1"/>
    <property type="molecule type" value="Genomic_DNA"/>
</dbReference>
<comment type="subcellular location">
    <subcellularLocation>
        <location evidence="1">Nucleus</location>
    </subcellularLocation>
</comment>
<feature type="domain" description="BSD" evidence="7">
    <location>
        <begin position="187"/>
        <end position="239"/>
    </location>
</feature>
<dbReference type="GO" id="GO:0006351">
    <property type="term" value="P:DNA-templated transcription"/>
    <property type="evidence" value="ECO:0007669"/>
    <property type="project" value="InterPro"/>
</dbReference>
<evidence type="ECO:0000256" key="3">
    <source>
        <dbReference type="ARBA" id="ARBA00022737"/>
    </source>
</evidence>
<dbReference type="GO" id="GO:0006289">
    <property type="term" value="P:nucleotide-excision repair"/>
    <property type="evidence" value="ECO:0007669"/>
    <property type="project" value="InterPro"/>
</dbReference>
<dbReference type="InterPro" id="IPR027079">
    <property type="entry name" value="Tfb1/GTF2H1"/>
</dbReference>
<sequence>MDLLPNEEYLIRKETFHKNKPGTLGLTNLRLIWSAMDSSVPVIQLAYHSIEIVDHVMDEAKTKSILKVAGKDPSQKRIEVHFAFISPTHQDDLQTCKDYIFSYRTKNQKVDEIYFLSKDTQQKIKILKNDSDLAEIHRVLVREGDVSEEEFWQASSSFQEYLLEKRHNEQIMGKLSSVVRIPHRVIQQNQIAVDLLNKHKELIFRQLPDIRQSFIQNVPHKKSEKDFWRHFWEKQLELGAAMADSLELTSDYIPECPLQFIDDSLPSNYGNYRSVGSQNAVASQIIQHINQHSAFTVKSCNFPSEYRTTEKKEFKIPKRKLSDMQLDAPTPDQSSWLQEIRNFTTSADIKTVFPSIMECGEAMKQIFHQLTIDSEENLQDDVSANNLAKKVYEILKHFYAEYPVTEQKSIIRMEKIVQVARKLIYGQSANISHQISCEALKGMVAAAEEKLKILKGE</sequence>
<dbReference type="InterPro" id="IPR005607">
    <property type="entry name" value="BSD_dom"/>
</dbReference>
<comment type="similarity">
    <text evidence="2">Belongs to the TFB1 family.</text>
</comment>
<protein>
    <recommendedName>
        <fullName evidence="7">BSD domain-containing protein</fullName>
    </recommendedName>
</protein>
<evidence type="ECO:0000256" key="6">
    <source>
        <dbReference type="ARBA" id="ARBA00023242"/>
    </source>
</evidence>
<dbReference type="Pfam" id="PF08567">
    <property type="entry name" value="PH_TFIIH"/>
    <property type="match status" value="1"/>
</dbReference>
<evidence type="ECO:0000259" key="7">
    <source>
        <dbReference type="PROSITE" id="PS50858"/>
    </source>
</evidence>
<keyword evidence="6" id="KW-0539">Nucleus</keyword>